<keyword evidence="5" id="KW-0598">Phosphotransferase system</keyword>
<accession>A0A376FM90</accession>
<evidence type="ECO:0000259" key="11">
    <source>
        <dbReference type="PROSITE" id="PS51093"/>
    </source>
</evidence>
<dbReference type="EMBL" id="UFYI01000007">
    <property type="protein sequence ID" value="STD27458.1"/>
    <property type="molecule type" value="Genomic_DNA"/>
</dbReference>
<dbReference type="PANTHER" id="PTHR45008:SF1">
    <property type="entry name" value="PTS SYSTEM GLUCOSE-SPECIFIC EIIA COMPONENT"/>
    <property type="match status" value="1"/>
</dbReference>
<dbReference type="GO" id="GO:0009401">
    <property type="term" value="P:phosphoenolpyruvate-dependent sugar phosphotransferase system"/>
    <property type="evidence" value="ECO:0007669"/>
    <property type="project" value="UniProtKB-KW"/>
</dbReference>
<evidence type="ECO:0000313" key="13">
    <source>
        <dbReference type="Proteomes" id="UP000255163"/>
    </source>
</evidence>
<evidence type="ECO:0000256" key="1">
    <source>
        <dbReference type="ARBA" id="ARBA00004496"/>
    </source>
</evidence>
<dbReference type="PROSITE" id="PS51093">
    <property type="entry name" value="PTS_EIIA_TYPE_1"/>
    <property type="match status" value="1"/>
</dbReference>
<reference evidence="12 13" key="1">
    <citation type="submission" date="2018-06" db="EMBL/GenBank/DDBJ databases">
        <authorList>
            <consortium name="Pathogen Informatics"/>
            <person name="Doyle S."/>
        </authorList>
    </citation>
    <scope>NUCLEOTIDE SEQUENCE [LARGE SCALE GENOMIC DNA]</scope>
    <source>
        <strain evidence="12 13">NCTC12123</strain>
    </source>
</reference>
<evidence type="ECO:0000313" key="12">
    <source>
        <dbReference type="EMBL" id="STD27458.1"/>
    </source>
</evidence>
<dbReference type="SUPFAM" id="SSF51261">
    <property type="entry name" value="Duplicated hybrid motif"/>
    <property type="match status" value="1"/>
</dbReference>
<name>A0A376FM90_ENTAS</name>
<dbReference type="AlphaFoldDB" id="A0A376FM90"/>
<evidence type="ECO:0000256" key="3">
    <source>
        <dbReference type="ARBA" id="ARBA00022597"/>
    </source>
</evidence>
<dbReference type="Proteomes" id="UP000255163">
    <property type="component" value="Unassembled WGS sequence"/>
</dbReference>
<evidence type="ECO:0000256" key="2">
    <source>
        <dbReference type="ARBA" id="ARBA00022448"/>
    </source>
</evidence>
<gene>
    <name evidence="12" type="primary">arbF_3</name>
    <name evidence="12" type="ORF">NCTC12123_06129</name>
</gene>
<feature type="domain" description="PTS EIIA type-1" evidence="11">
    <location>
        <begin position="1"/>
        <end position="84"/>
    </location>
</feature>
<evidence type="ECO:0000256" key="5">
    <source>
        <dbReference type="ARBA" id="ARBA00022683"/>
    </source>
</evidence>
<keyword evidence="4" id="KW-0808">Transferase</keyword>
<comment type="subcellular location">
    <subcellularLocation>
        <location evidence="1">Cytoplasm</location>
    </subcellularLocation>
</comment>
<protein>
    <recommendedName>
        <fullName evidence="7">PTS system glucose-specific EIIA component</fullName>
    </recommendedName>
    <alternativeName>
        <fullName evidence="10">EIIA-Glc</fullName>
    </alternativeName>
    <alternativeName>
        <fullName evidence="9">EIII-Glc</fullName>
    </alternativeName>
    <alternativeName>
        <fullName evidence="8">Glucose-specific phosphotransferase enzyme IIA component</fullName>
    </alternativeName>
</protein>
<dbReference type="GO" id="GO:0016301">
    <property type="term" value="F:kinase activity"/>
    <property type="evidence" value="ECO:0007669"/>
    <property type="project" value="UniProtKB-KW"/>
</dbReference>
<dbReference type="InterPro" id="IPR011055">
    <property type="entry name" value="Dup_hybrid_motif"/>
</dbReference>
<proteinExistence type="predicted"/>
<dbReference type="GO" id="GO:0005737">
    <property type="term" value="C:cytoplasm"/>
    <property type="evidence" value="ECO:0007669"/>
    <property type="project" value="UniProtKB-SubCell"/>
</dbReference>
<keyword evidence="3" id="KW-0762">Sugar transport</keyword>
<dbReference type="Pfam" id="PF00358">
    <property type="entry name" value="PTS_EIIA_1"/>
    <property type="match status" value="1"/>
</dbReference>
<keyword evidence="6" id="KW-0418">Kinase</keyword>
<evidence type="ECO:0000256" key="4">
    <source>
        <dbReference type="ARBA" id="ARBA00022679"/>
    </source>
</evidence>
<dbReference type="InterPro" id="IPR001127">
    <property type="entry name" value="PTS_EIIA_1_perm"/>
</dbReference>
<keyword evidence="2" id="KW-0813">Transport</keyword>
<sequence>MVAPFAGVVASLFQTKHAIGLLSTSGIEVLIHVGIDTVKLDGRPFTAHVKVGDKVQPGDLLLEFDRQAIIDAGYDLATPIIISNSDEYRDVVTVAATSVNAGAPLLSVSHQ</sequence>
<dbReference type="PANTHER" id="PTHR45008">
    <property type="entry name" value="PTS SYSTEM GLUCOSE-SPECIFIC EIIA COMPONENT"/>
    <property type="match status" value="1"/>
</dbReference>
<evidence type="ECO:0000256" key="6">
    <source>
        <dbReference type="ARBA" id="ARBA00022777"/>
    </source>
</evidence>
<organism evidence="12 13">
    <name type="scientific">Enterobacter asburiae</name>
    <dbReference type="NCBI Taxonomy" id="61645"/>
    <lineage>
        <taxon>Bacteria</taxon>
        <taxon>Pseudomonadati</taxon>
        <taxon>Pseudomonadota</taxon>
        <taxon>Gammaproteobacteria</taxon>
        <taxon>Enterobacterales</taxon>
        <taxon>Enterobacteriaceae</taxon>
        <taxon>Enterobacter</taxon>
        <taxon>Enterobacter cloacae complex</taxon>
    </lineage>
</organism>
<dbReference type="InterPro" id="IPR050890">
    <property type="entry name" value="PTS_EIIA_component"/>
</dbReference>
<evidence type="ECO:0000256" key="9">
    <source>
        <dbReference type="ARBA" id="ARBA00042526"/>
    </source>
</evidence>
<evidence type="ECO:0000256" key="10">
    <source>
        <dbReference type="ARBA" id="ARBA00042873"/>
    </source>
</evidence>
<evidence type="ECO:0000256" key="8">
    <source>
        <dbReference type="ARBA" id="ARBA00042296"/>
    </source>
</evidence>
<dbReference type="PROSITE" id="PS00371">
    <property type="entry name" value="PTS_EIIA_TYPE_1_HIS"/>
    <property type="match status" value="1"/>
</dbReference>
<evidence type="ECO:0000256" key="7">
    <source>
        <dbReference type="ARBA" id="ARBA00039163"/>
    </source>
</evidence>
<dbReference type="Gene3D" id="2.70.70.10">
    <property type="entry name" value="Glucose Permease (Domain IIA)"/>
    <property type="match status" value="1"/>
</dbReference>